<reference evidence="1 2" key="1">
    <citation type="submission" date="2019-06" db="EMBL/GenBank/DDBJ databases">
        <title>Genome sequencing of Zymomonas mobilis strains for genetic engineering and biofuel applications.</title>
        <authorList>
            <person name="Teravest M."/>
        </authorList>
    </citation>
    <scope>NUCLEOTIDE SEQUENCE [LARGE SCALE GENOMIC DNA]</scope>
    <source>
        <strain evidence="1 2">AN0101</strain>
    </source>
</reference>
<evidence type="ECO:0000313" key="2">
    <source>
        <dbReference type="Proteomes" id="UP000316887"/>
    </source>
</evidence>
<organism evidence="1 2">
    <name type="scientific">Zymomonas mobilis</name>
    <dbReference type="NCBI Taxonomy" id="542"/>
    <lineage>
        <taxon>Bacteria</taxon>
        <taxon>Pseudomonadati</taxon>
        <taxon>Pseudomonadota</taxon>
        <taxon>Alphaproteobacteria</taxon>
        <taxon>Sphingomonadales</taxon>
        <taxon>Zymomonadaceae</taxon>
        <taxon>Zymomonas</taxon>
    </lineage>
</organism>
<comment type="caution">
    <text evidence="1">The sequence shown here is derived from an EMBL/GenBank/DDBJ whole genome shotgun (WGS) entry which is preliminary data.</text>
</comment>
<sequence length="142" mass="15914">MEIGIVAHPLEWVGWPAARNFLEPALKRSDEDWSNILPELAEGHLQLWAVLQSDNNDCDILYAAAITRIVTTQAGEVAEIYLVGGRDFDLWIADLSEIIAHSAKEIGCIAVRAYGRTGWRRPLAKLGWQEKTVAYEKALKEN</sequence>
<dbReference type="AlphaFoldDB" id="A0A542VZX3"/>
<protein>
    <submittedName>
        <fullName evidence="1">Uncharacterized protein</fullName>
    </submittedName>
</protein>
<evidence type="ECO:0000313" key="1">
    <source>
        <dbReference type="EMBL" id="TQL16885.1"/>
    </source>
</evidence>
<proteinExistence type="predicted"/>
<dbReference type="EMBL" id="VFOF01000001">
    <property type="protein sequence ID" value="TQL16885.1"/>
    <property type="molecule type" value="Genomic_DNA"/>
</dbReference>
<gene>
    <name evidence="1" type="ORF">FBY58_0435</name>
</gene>
<accession>A0A542VZX3</accession>
<dbReference type="RefSeq" id="WP_260432030.1">
    <property type="nucleotide sequence ID" value="NZ_VFOF01000001.1"/>
</dbReference>
<name>A0A542VZX3_ZYMMB</name>
<dbReference type="Proteomes" id="UP000316887">
    <property type="component" value="Unassembled WGS sequence"/>
</dbReference>